<feature type="region of interest" description="Disordered" evidence="1">
    <location>
        <begin position="39"/>
        <end position="100"/>
    </location>
</feature>
<proteinExistence type="predicted"/>
<name>A0ABU8W5R3_9BURK</name>
<evidence type="ECO:0008006" key="4">
    <source>
        <dbReference type="Google" id="ProtNLM"/>
    </source>
</evidence>
<accession>A0ABU8W5R3</accession>
<dbReference type="EMBL" id="JBBKZV010000015">
    <property type="protein sequence ID" value="MEJ8824601.1"/>
    <property type="molecule type" value="Genomic_DNA"/>
</dbReference>
<organism evidence="2 3">
    <name type="scientific">Variovorax humicola</name>
    <dbReference type="NCBI Taxonomy" id="1769758"/>
    <lineage>
        <taxon>Bacteria</taxon>
        <taxon>Pseudomonadati</taxon>
        <taxon>Pseudomonadota</taxon>
        <taxon>Betaproteobacteria</taxon>
        <taxon>Burkholderiales</taxon>
        <taxon>Comamonadaceae</taxon>
        <taxon>Variovorax</taxon>
    </lineage>
</organism>
<dbReference type="RefSeq" id="WP_340365624.1">
    <property type="nucleotide sequence ID" value="NZ_JBBKZV010000015.1"/>
</dbReference>
<dbReference type="Proteomes" id="UP001363010">
    <property type="component" value="Unassembled WGS sequence"/>
</dbReference>
<feature type="compositionally biased region" description="Basic and acidic residues" evidence="1">
    <location>
        <begin position="78"/>
        <end position="100"/>
    </location>
</feature>
<reference evidence="2 3" key="1">
    <citation type="submission" date="2024-03" db="EMBL/GenBank/DDBJ databases">
        <title>Novel species of the genus Variovorax.</title>
        <authorList>
            <person name="Liu Q."/>
            <person name="Xin Y.-H."/>
        </authorList>
    </citation>
    <scope>NUCLEOTIDE SEQUENCE [LARGE SCALE GENOMIC DNA]</scope>
    <source>
        <strain evidence="2 3">KACC 18501</strain>
    </source>
</reference>
<gene>
    <name evidence="2" type="ORF">WKW80_21620</name>
</gene>
<feature type="region of interest" description="Disordered" evidence="1">
    <location>
        <begin position="121"/>
        <end position="142"/>
    </location>
</feature>
<sequence>MAKPLFRSIAIVSIALCVHQACDAAASSRGVWRCGSTYTDQPCKGGKPVDVADPRGEADRHAADNATRHAETQGAQMERARLKRETEAGDRDRKAAAEARRMALAERRAAAVERLQQARIRKLEREPRKSTMKFKGPENRTL</sequence>
<evidence type="ECO:0000313" key="2">
    <source>
        <dbReference type="EMBL" id="MEJ8824601.1"/>
    </source>
</evidence>
<keyword evidence="3" id="KW-1185">Reference proteome</keyword>
<evidence type="ECO:0000256" key="1">
    <source>
        <dbReference type="SAM" id="MobiDB-lite"/>
    </source>
</evidence>
<protein>
    <recommendedName>
        <fullName evidence="4">DUF4124 domain-containing protein</fullName>
    </recommendedName>
</protein>
<evidence type="ECO:0000313" key="3">
    <source>
        <dbReference type="Proteomes" id="UP001363010"/>
    </source>
</evidence>
<feature type="compositionally biased region" description="Basic and acidic residues" evidence="1">
    <location>
        <begin position="50"/>
        <end position="71"/>
    </location>
</feature>
<comment type="caution">
    <text evidence="2">The sequence shown here is derived from an EMBL/GenBank/DDBJ whole genome shotgun (WGS) entry which is preliminary data.</text>
</comment>